<dbReference type="InterPro" id="IPR004360">
    <property type="entry name" value="Glyas_Fos-R_dOase_dom"/>
</dbReference>
<evidence type="ECO:0000259" key="1">
    <source>
        <dbReference type="PROSITE" id="PS51819"/>
    </source>
</evidence>
<keyword evidence="2" id="KW-0456">Lyase</keyword>
<reference evidence="2 3" key="1">
    <citation type="submission" date="2018-07" db="EMBL/GenBank/DDBJ databases">
        <title>Genomic Encyclopedia of Type Strains, Phase IV (KMG-IV): sequencing the most valuable type-strain genomes for metagenomic binning, comparative biology and taxonomic classification.</title>
        <authorList>
            <person name="Goeker M."/>
        </authorList>
    </citation>
    <scope>NUCLEOTIDE SEQUENCE [LARGE SCALE GENOMIC DNA]</scope>
    <source>
        <strain evidence="2 3">DSM 14364</strain>
    </source>
</reference>
<dbReference type="InterPro" id="IPR037523">
    <property type="entry name" value="VOC_core"/>
</dbReference>
<name>A0A370HHG8_9HYPH</name>
<dbReference type="RefSeq" id="WP_114771541.1">
    <property type="nucleotide sequence ID" value="NZ_QQBB01000007.1"/>
</dbReference>
<dbReference type="PROSITE" id="PS51819">
    <property type="entry name" value="VOC"/>
    <property type="match status" value="1"/>
</dbReference>
<evidence type="ECO:0000313" key="2">
    <source>
        <dbReference type="EMBL" id="RDI57330.1"/>
    </source>
</evidence>
<evidence type="ECO:0000313" key="3">
    <source>
        <dbReference type="Proteomes" id="UP000254925"/>
    </source>
</evidence>
<dbReference type="Proteomes" id="UP000254925">
    <property type="component" value="Unassembled WGS sequence"/>
</dbReference>
<accession>A0A370HHG8</accession>
<protein>
    <submittedName>
        <fullName evidence="2">Putative enzyme related to lactoylglutathione lyase</fullName>
    </submittedName>
</protein>
<dbReference type="EMBL" id="QQBB01000007">
    <property type="protein sequence ID" value="RDI57330.1"/>
    <property type="molecule type" value="Genomic_DNA"/>
</dbReference>
<dbReference type="SUPFAM" id="SSF54593">
    <property type="entry name" value="Glyoxalase/Bleomycin resistance protein/Dihydroxybiphenyl dioxygenase"/>
    <property type="match status" value="1"/>
</dbReference>
<gene>
    <name evidence="2" type="ORF">DES45_107249</name>
</gene>
<dbReference type="Gene3D" id="3.10.180.10">
    <property type="entry name" value="2,3-Dihydroxybiphenyl 1,2-Dioxygenase, domain 1"/>
    <property type="match status" value="1"/>
</dbReference>
<sequence>MAVRRIVANLSVDRIDAAKAFYGDVLGMDVAMDLGWITTFAADGSMTPQISVMTEGGSGTPVPDVSIEVDDLPDVHRKMQAAGFNIEYGPATEPWGVTRFYVRDPFGRLVNILVHR</sequence>
<keyword evidence="3" id="KW-1185">Reference proteome</keyword>
<dbReference type="InterPro" id="IPR029068">
    <property type="entry name" value="Glyas_Bleomycin-R_OHBP_Dase"/>
</dbReference>
<dbReference type="Pfam" id="PF00903">
    <property type="entry name" value="Glyoxalase"/>
    <property type="match status" value="1"/>
</dbReference>
<feature type="domain" description="VOC" evidence="1">
    <location>
        <begin position="2"/>
        <end position="115"/>
    </location>
</feature>
<organism evidence="2 3">
    <name type="scientific">Microvirga subterranea</name>
    <dbReference type="NCBI Taxonomy" id="186651"/>
    <lineage>
        <taxon>Bacteria</taxon>
        <taxon>Pseudomonadati</taxon>
        <taxon>Pseudomonadota</taxon>
        <taxon>Alphaproteobacteria</taxon>
        <taxon>Hyphomicrobiales</taxon>
        <taxon>Methylobacteriaceae</taxon>
        <taxon>Microvirga</taxon>
    </lineage>
</organism>
<dbReference type="AlphaFoldDB" id="A0A370HHG8"/>
<comment type="caution">
    <text evidence="2">The sequence shown here is derived from an EMBL/GenBank/DDBJ whole genome shotgun (WGS) entry which is preliminary data.</text>
</comment>
<dbReference type="OrthoDB" id="9798201at2"/>
<proteinExistence type="predicted"/>
<dbReference type="GO" id="GO:0016829">
    <property type="term" value="F:lyase activity"/>
    <property type="evidence" value="ECO:0007669"/>
    <property type="project" value="UniProtKB-KW"/>
</dbReference>